<organism evidence="2 3">
    <name type="scientific">Halorussus limi</name>
    <dbReference type="NCBI Taxonomy" id="2938695"/>
    <lineage>
        <taxon>Archaea</taxon>
        <taxon>Methanobacteriati</taxon>
        <taxon>Methanobacteriota</taxon>
        <taxon>Stenosarchaea group</taxon>
        <taxon>Halobacteria</taxon>
        <taxon>Halobacteriales</taxon>
        <taxon>Haladaptataceae</taxon>
        <taxon>Halorussus</taxon>
    </lineage>
</organism>
<dbReference type="Proteomes" id="UP000830729">
    <property type="component" value="Chromosome"/>
</dbReference>
<dbReference type="EMBL" id="CP096659">
    <property type="protein sequence ID" value="UPV73175.1"/>
    <property type="molecule type" value="Genomic_DNA"/>
</dbReference>
<keyword evidence="1" id="KW-0812">Transmembrane</keyword>
<dbReference type="KEGG" id="halx:M0R89_11515"/>
<keyword evidence="1" id="KW-0472">Membrane</keyword>
<dbReference type="AlphaFoldDB" id="A0A8U0HQ44"/>
<dbReference type="RefSeq" id="WP_248649231.1">
    <property type="nucleotide sequence ID" value="NZ_CP096659.1"/>
</dbReference>
<evidence type="ECO:0000313" key="2">
    <source>
        <dbReference type="EMBL" id="UPV73175.1"/>
    </source>
</evidence>
<keyword evidence="3" id="KW-1185">Reference proteome</keyword>
<dbReference type="GeneID" id="72185836"/>
<gene>
    <name evidence="2" type="ORF">M0R89_11515</name>
</gene>
<sequence>MIGRIIDLALTVSGIGPALDAVQLVARLAFVAAVIVVAALVMGVDPAAVLEAARAALQDWLLPSGL</sequence>
<reference evidence="2 3" key="1">
    <citation type="submission" date="2022-04" db="EMBL/GenBank/DDBJ databases">
        <title>Diverse halophilic archaea isolated from saline environments.</title>
        <authorList>
            <person name="Cui H.-L."/>
        </authorList>
    </citation>
    <scope>NUCLEOTIDE SEQUENCE [LARGE SCALE GENOMIC DNA]</scope>
    <source>
        <strain evidence="2 3">XZYJT49</strain>
    </source>
</reference>
<evidence type="ECO:0000256" key="1">
    <source>
        <dbReference type="SAM" id="Phobius"/>
    </source>
</evidence>
<accession>A0A8U0HQ44</accession>
<name>A0A8U0HQ44_9EURY</name>
<evidence type="ECO:0000313" key="3">
    <source>
        <dbReference type="Proteomes" id="UP000830729"/>
    </source>
</evidence>
<feature type="transmembrane region" description="Helical" evidence="1">
    <location>
        <begin position="24"/>
        <end position="44"/>
    </location>
</feature>
<proteinExistence type="predicted"/>
<protein>
    <submittedName>
        <fullName evidence="2">Uncharacterized protein</fullName>
    </submittedName>
</protein>
<keyword evidence="1" id="KW-1133">Transmembrane helix</keyword>